<dbReference type="PANTHER" id="PTHR46761">
    <property type="entry name" value="RAN GTPASE-ACTIVATING PROTEIN 1"/>
    <property type="match status" value="1"/>
</dbReference>
<keyword evidence="2" id="KW-1185">Reference proteome</keyword>
<dbReference type="GeneID" id="7839035"/>
<dbReference type="PANTHER" id="PTHR46761:SF2">
    <property type="entry name" value="RAN GTPASE-ACTIVATING PROTEIN 1"/>
    <property type="match status" value="1"/>
</dbReference>
<accession>Q23P35</accession>
<dbReference type="GO" id="GO:0005096">
    <property type="term" value="F:GTPase activator activity"/>
    <property type="evidence" value="ECO:0007669"/>
    <property type="project" value="InterPro"/>
</dbReference>
<dbReference type="InParanoid" id="Q23P35"/>
<dbReference type="HOGENOM" id="CLU_629304_0_0_1"/>
<dbReference type="KEGG" id="tet:TTHERM_01421350"/>
<dbReference type="SMART" id="SM00368">
    <property type="entry name" value="LRR_RI"/>
    <property type="match status" value="3"/>
</dbReference>
<organism evidence="1 2">
    <name type="scientific">Tetrahymena thermophila (strain SB210)</name>
    <dbReference type="NCBI Taxonomy" id="312017"/>
    <lineage>
        <taxon>Eukaryota</taxon>
        <taxon>Sar</taxon>
        <taxon>Alveolata</taxon>
        <taxon>Ciliophora</taxon>
        <taxon>Intramacronucleata</taxon>
        <taxon>Oligohymenophorea</taxon>
        <taxon>Hymenostomatida</taxon>
        <taxon>Tetrahymenina</taxon>
        <taxon>Tetrahymenidae</taxon>
        <taxon>Tetrahymena</taxon>
    </lineage>
</organism>
<dbReference type="EMBL" id="GG662653">
    <property type="protein sequence ID" value="EAR98291.2"/>
    <property type="molecule type" value="Genomic_DNA"/>
</dbReference>
<evidence type="ECO:0008006" key="3">
    <source>
        <dbReference type="Google" id="ProtNLM"/>
    </source>
</evidence>
<dbReference type="SUPFAM" id="SSF52047">
    <property type="entry name" value="RNI-like"/>
    <property type="match status" value="1"/>
</dbReference>
<dbReference type="RefSeq" id="XP_001018536.2">
    <property type="nucleotide sequence ID" value="XM_001018536.2"/>
</dbReference>
<dbReference type="InterPro" id="IPR032675">
    <property type="entry name" value="LRR_dom_sf"/>
</dbReference>
<dbReference type="OrthoDB" id="76105at2759"/>
<dbReference type="Gene3D" id="3.80.10.10">
    <property type="entry name" value="Ribonuclease Inhibitor"/>
    <property type="match status" value="3"/>
</dbReference>
<evidence type="ECO:0000313" key="2">
    <source>
        <dbReference type="Proteomes" id="UP000009168"/>
    </source>
</evidence>
<proteinExistence type="predicted"/>
<dbReference type="AlphaFoldDB" id="Q23P35"/>
<dbReference type="Proteomes" id="UP000009168">
    <property type="component" value="Unassembled WGS sequence"/>
</dbReference>
<sequence length="362" mass="41041">MDQQNIIYTSPNSFAESDLSHQTHFDLRFYQWDNYREPQFISLLCTSLRKCEKIQSLDLDLEKFPFKVKQFVALCEVLSVLKTLQSIKLNFGYCKFQDVEELITLGAAFKKLTNLTCLKFHFQQCEINDTLTISIVNGLGHLEKLKYLEVGLWMNQIAQEGATDLGIQLSCLKNLTNLILYLGGNQIKDQGAVAISKGISELKNLTDLILMLWTNGIGNDGASALGKALNNFKNLKCLELNLEDNLIGDEGGNNILDVLSTCQNLSSLSFSLKQNETSDQFNLNVSKCICSINKLLSLEIRITENCNYFKFKGLLNCNHLQNLKIEIEETSYEFEQIVKKAALKLKRLIYLEIVNLQFMEGG</sequence>
<evidence type="ECO:0000313" key="1">
    <source>
        <dbReference type="EMBL" id="EAR98291.2"/>
    </source>
</evidence>
<gene>
    <name evidence="1" type="ORF">TTHERM_01421350</name>
</gene>
<reference evidence="2" key="1">
    <citation type="journal article" date="2006" name="PLoS Biol.">
        <title>Macronuclear genome sequence of the ciliate Tetrahymena thermophila, a model eukaryote.</title>
        <authorList>
            <person name="Eisen J.A."/>
            <person name="Coyne R.S."/>
            <person name="Wu M."/>
            <person name="Wu D."/>
            <person name="Thiagarajan M."/>
            <person name="Wortman J.R."/>
            <person name="Badger J.H."/>
            <person name="Ren Q."/>
            <person name="Amedeo P."/>
            <person name="Jones K.M."/>
            <person name="Tallon L.J."/>
            <person name="Delcher A.L."/>
            <person name="Salzberg S.L."/>
            <person name="Silva J.C."/>
            <person name="Haas B.J."/>
            <person name="Majoros W.H."/>
            <person name="Farzad M."/>
            <person name="Carlton J.M."/>
            <person name="Smith R.K. Jr."/>
            <person name="Garg J."/>
            <person name="Pearlman R.E."/>
            <person name="Karrer K.M."/>
            <person name="Sun L."/>
            <person name="Manning G."/>
            <person name="Elde N.C."/>
            <person name="Turkewitz A.P."/>
            <person name="Asai D.J."/>
            <person name="Wilkes D.E."/>
            <person name="Wang Y."/>
            <person name="Cai H."/>
            <person name="Collins K."/>
            <person name="Stewart B.A."/>
            <person name="Lee S.R."/>
            <person name="Wilamowska K."/>
            <person name="Weinberg Z."/>
            <person name="Ruzzo W.L."/>
            <person name="Wloga D."/>
            <person name="Gaertig J."/>
            <person name="Frankel J."/>
            <person name="Tsao C.-C."/>
            <person name="Gorovsky M.A."/>
            <person name="Keeling P.J."/>
            <person name="Waller R.F."/>
            <person name="Patron N.J."/>
            <person name="Cherry J.M."/>
            <person name="Stover N.A."/>
            <person name="Krieger C.J."/>
            <person name="del Toro C."/>
            <person name="Ryder H.F."/>
            <person name="Williamson S.C."/>
            <person name="Barbeau R.A."/>
            <person name="Hamilton E.P."/>
            <person name="Orias E."/>
        </authorList>
    </citation>
    <scope>NUCLEOTIDE SEQUENCE [LARGE SCALE GENOMIC DNA]</scope>
    <source>
        <strain evidence="2">SB210</strain>
    </source>
</reference>
<protein>
    <recommendedName>
        <fullName evidence="3">Kinase domain protein</fullName>
    </recommendedName>
</protein>
<dbReference type="InterPro" id="IPR045203">
    <property type="entry name" value="RanGAP1/2"/>
</dbReference>
<name>Q23P35_TETTS</name>